<evidence type="ECO:0000313" key="2">
    <source>
        <dbReference type="Proteomes" id="UP001281147"/>
    </source>
</evidence>
<keyword evidence="2" id="KW-1185">Reference proteome</keyword>
<evidence type="ECO:0000313" key="1">
    <source>
        <dbReference type="EMBL" id="KAK3683153.1"/>
    </source>
</evidence>
<organism evidence="1 2">
    <name type="scientific">Vermiconidia calcicola</name>
    <dbReference type="NCBI Taxonomy" id="1690605"/>
    <lineage>
        <taxon>Eukaryota</taxon>
        <taxon>Fungi</taxon>
        <taxon>Dikarya</taxon>
        <taxon>Ascomycota</taxon>
        <taxon>Pezizomycotina</taxon>
        <taxon>Dothideomycetes</taxon>
        <taxon>Dothideomycetidae</taxon>
        <taxon>Mycosphaerellales</taxon>
        <taxon>Extremaceae</taxon>
        <taxon>Vermiconidia</taxon>
    </lineage>
</organism>
<sequence>MEPNLRTKSCTARRPAVVNETDDLLSSIDRELESLESRVGRLETGQLVFTALPAIKIGQGQMRYDLIKKLRESPTVCGDKPTEFSSNAPQPQNAREATRLDHWADHLSNKEFRKFLADRELLNRLDKYWLFIQDLSLQGVRDKETHGEQWKQYAFFIESGAKSGNADCEKHRDHYYEAFRFTYGMTWAEAEEEAKKRRL</sequence>
<reference evidence="1" key="1">
    <citation type="submission" date="2023-07" db="EMBL/GenBank/DDBJ databases">
        <title>Black Yeasts Isolated from many extreme environments.</title>
        <authorList>
            <person name="Coleine C."/>
            <person name="Stajich J.E."/>
            <person name="Selbmann L."/>
        </authorList>
    </citation>
    <scope>NUCLEOTIDE SEQUENCE</scope>
    <source>
        <strain evidence="1">CCFEE 5714</strain>
    </source>
</reference>
<protein>
    <submittedName>
        <fullName evidence="1">Uncharacterized protein</fullName>
    </submittedName>
</protein>
<gene>
    <name evidence="1" type="ORF">LTR37_020515</name>
</gene>
<dbReference type="Proteomes" id="UP001281147">
    <property type="component" value="Unassembled WGS sequence"/>
</dbReference>
<accession>A0ACC3MBA4</accession>
<name>A0ACC3MBA4_9PEZI</name>
<proteinExistence type="predicted"/>
<dbReference type="EMBL" id="JAUTXU010000365">
    <property type="protein sequence ID" value="KAK3683153.1"/>
    <property type="molecule type" value="Genomic_DNA"/>
</dbReference>
<comment type="caution">
    <text evidence="1">The sequence shown here is derived from an EMBL/GenBank/DDBJ whole genome shotgun (WGS) entry which is preliminary data.</text>
</comment>